<dbReference type="EMBL" id="JAJGAK010000001">
    <property type="protein sequence ID" value="MCC8362676.1"/>
    <property type="molecule type" value="Genomic_DNA"/>
</dbReference>
<sequence>MHRLRRFLLACVFVASFVAGYTWTGTEARHTTRATKPSPVCVLAFDGRAGTMIVDAKAIDRLAPGEVIETRYGAHEIALRIERTERRRDHLYVAMVGVDHVDGDSKRTSGAFHLYDDGSVTHFVNHADVVFDVHGRANARLVFGNRRGARQAP</sequence>
<keyword evidence="3" id="KW-1185">Reference proteome</keyword>
<name>A0ABS8JGE1_9GAMM</name>
<protein>
    <submittedName>
        <fullName evidence="2">Uncharacterized protein</fullName>
    </submittedName>
</protein>
<reference evidence="2" key="1">
    <citation type="submission" date="2021-10" db="EMBL/GenBank/DDBJ databases">
        <authorList>
            <person name="Lyu M."/>
            <person name="Wang X."/>
            <person name="Meng X."/>
            <person name="Xu K."/>
        </authorList>
    </citation>
    <scope>NUCLEOTIDE SEQUENCE</scope>
    <source>
        <strain evidence="2">A6</strain>
    </source>
</reference>
<dbReference type="Proteomes" id="UP001165293">
    <property type="component" value="Unassembled WGS sequence"/>
</dbReference>
<evidence type="ECO:0000313" key="2">
    <source>
        <dbReference type="EMBL" id="MCC8362676.1"/>
    </source>
</evidence>
<keyword evidence="1" id="KW-0732">Signal</keyword>
<gene>
    <name evidence="2" type="ORF">LK996_06260</name>
</gene>
<evidence type="ECO:0000256" key="1">
    <source>
        <dbReference type="SAM" id="SignalP"/>
    </source>
</evidence>
<organism evidence="2 3">
    <name type="scientific">Noviluteimonas lactosilytica</name>
    <dbReference type="NCBI Taxonomy" id="2888523"/>
    <lineage>
        <taxon>Bacteria</taxon>
        <taxon>Pseudomonadati</taxon>
        <taxon>Pseudomonadota</taxon>
        <taxon>Gammaproteobacteria</taxon>
        <taxon>Lysobacterales</taxon>
        <taxon>Lysobacteraceae</taxon>
        <taxon>Noviluteimonas</taxon>
    </lineage>
</organism>
<comment type="caution">
    <text evidence="2">The sequence shown here is derived from an EMBL/GenBank/DDBJ whole genome shotgun (WGS) entry which is preliminary data.</text>
</comment>
<feature type="chain" id="PRO_5047174048" evidence="1">
    <location>
        <begin position="25"/>
        <end position="153"/>
    </location>
</feature>
<accession>A0ABS8JGE1</accession>
<feature type="signal peptide" evidence="1">
    <location>
        <begin position="1"/>
        <end position="24"/>
    </location>
</feature>
<evidence type="ECO:0000313" key="3">
    <source>
        <dbReference type="Proteomes" id="UP001165293"/>
    </source>
</evidence>
<dbReference type="RefSeq" id="WP_230526259.1">
    <property type="nucleotide sequence ID" value="NZ_JAJGAK010000001.1"/>
</dbReference>
<proteinExistence type="predicted"/>